<gene>
    <name evidence="1" type="ORF">GCM10023322_45690</name>
</gene>
<proteinExistence type="predicted"/>
<keyword evidence="2" id="KW-1185">Reference proteome</keyword>
<name>A0ABP9S3R5_9ACTN</name>
<reference evidence="2" key="1">
    <citation type="journal article" date="2019" name="Int. J. Syst. Evol. Microbiol.">
        <title>The Global Catalogue of Microorganisms (GCM) 10K type strain sequencing project: providing services to taxonomists for standard genome sequencing and annotation.</title>
        <authorList>
            <consortium name="The Broad Institute Genomics Platform"/>
            <consortium name="The Broad Institute Genome Sequencing Center for Infectious Disease"/>
            <person name="Wu L."/>
            <person name="Ma J."/>
        </authorList>
    </citation>
    <scope>NUCLEOTIDE SEQUENCE [LARGE SCALE GENOMIC DNA]</scope>
    <source>
        <strain evidence="2">JCM 18304</strain>
    </source>
</reference>
<evidence type="ECO:0000313" key="1">
    <source>
        <dbReference type="EMBL" id="GAA5190477.1"/>
    </source>
</evidence>
<protein>
    <submittedName>
        <fullName evidence="1">Uncharacterized protein</fullName>
    </submittedName>
</protein>
<evidence type="ECO:0000313" key="2">
    <source>
        <dbReference type="Proteomes" id="UP001501570"/>
    </source>
</evidence>
<dbReference type="EMBL" id="BAABJQ010000014">
    <property type="protein sequence ID" value="GAA5190477.1"/>
    <property type="molecule type" value="Genomic_DNA"/>
</dbReference>
<comment type="caution">
    <text evidence="1">The sequence shown here is derived from an EMBL/GenBank/DDBJ whole genome shotgun (WGS) entry which is preliminary data.</text>
</comment>
<accession>A0ABP9S3R5</accession>
<dbReference type="Proteomes" id="UP001501570">
    <property type="component" value="Unassembled WGS sequence"/>
</dbReference>
<organism evidence="1 2">
    <name type="scientific">Rugosimonospora acidiphila</name>
    <dbReference type="NCBI Taxonomy" id="556531"/>
    <lineage>
        <taxon>Bacteria</taxon>
        <taxon>Bacillati</taxon>
        <taxon>Actinomycetota</taxon>
        <taxon>Actinomycetes</taxon>
        <taxon>Micromonosporales</taxon>
        <taxon>Micromonosporaceae</taxon>
        <taxon>Rugosimonospora</taxon>
    </lineage>
</organism>
<sequence length="64" mass="7363">MDQRDHARVTAPAESTRVPSMSTRIAWQFSRMGSTVPRIAPGRAVRRIGIRPEFVERAWLETNR</sequence>